<sequence>MPDGLTTLSQRPLRGAVRASLNYLKPIAGKPHTYNYDPPAGVSRQNFENEAHSVLIEDIRGREATFALDGHGFAAIHHRSRETDFIDDDKIKAVYYPESEALLRDRLNAYRVFIFDHTIRRRDPAGADREGARQPVARVHIDQTPRSGRDRVFRHLPDEAESLVKGRVRVINLWRPIRGPVIDHPLAMADGSSLKPTDLVATDLLYRDRKGETYSVTFDQGQRWYYWSEMQPDEALLLKCYDSAESGVTRFSPHTAFADPRAEAAAPPRQSIELRALVFGG</sequence>
<dbReference type="RefSeq" id="WP_227322576.1">
    <property type="nucleotide sequence ID" value="NZ_JAESVB010000009.1"/>
</dbReference>
<evidence type="ECO:0000313" key="2">
    <source>
        <dbReference type="Proteomes" id="UP000708298"/>
    </source>
</evidence>
<keyword evidence="2" id="KW-1185">Reference proteome</keyword>
<dbReference type="Proteomes" id="UP000708298">
    <property type="component" value="Unassembled WGS sequence"/>
</dbReference>
<protein>
    <recommendedName>
        <fullName evidence="3">Methyltransferase</fullName>
    </recommendedName>
</protein>
<comment type="caution">
    <text evidence="1">The sequence shown here is derived from an EMBL/GenBank/DDBJ whole genome shotgun (WGS) entry which is preliminary data.</text>
</comment>
<dbReference type="InterPro" id="IPR044053">
    <property type="entry name" value="AsaB-like"/>
</dbReference>
<evidence type="ECO:0000313" key="1">
    <source>
        <dbReference type="EMBL" id="MCB8876917.1"/>
    </source>
</evidence>
<reference evidence="1" key="1">
    <citation type="journal article" date="2021" name="Microorganisms">
        <title>Acidisoma silvae sp. nov. and Acidisomacellulosilytica sp. nov., Two Acidophilic Bacteria Isolated from Decaying Wood, Hydrolyzing Cellulose and Producing Poly-3-hydroxybutyrate.</title>
        <authorList>
            <person name="Mieszkin S."/>
            <person name="Pouder E."/>
            <person name="Uroz S."/>
            <person name="Simon-Colin C."/>
            <person name="Alain K."/>
        </authorList>
    </citation>
    <scope>NUCLEOTIDE SEQUENCE</scope>
    <source>
        <strain evidence="1">HW T2.11</strain>
    </source>
</reference>
<dbReference type="NCBIfam" id="NF041278">
    <property type="entry name" value="CmcJ_NvfI_EfuI"/>
    <property type="match status" value="1"/>
</dbReference>
<dbReference type="PANTHER" id="PTHR34598">
    <property type="entry name" value="BLL6449 PROTEIN"/>
    <property type="match status" value="1"/>
</dbReference>
<reference evidence="1" key="2">
    <citation type="submission" date="2021-01" db="EMBL/GenBank/DDBJ databases">
        <authorList>
            <person name="Mieszkin S."/>
            <person name="Pouder E."/>
            <person name="Alain K."/>
        </authorList>
    </citation>
    <scope>NUCLEOTIDE SEQUENCE</scope>
    <source>
        <strain evidence="1">HW T2.11</strain>
    </source>
</reference>
<name>A0A964E094_9PROT</name>
<gene>
    <name evidence="1" type="ORF">ASILVAE211_17115</name>
</gene>
<dbReference type="PANTHER" id="PTHR34598:SF3">
    <property type="entry name" value="OXIDOREDUCTASE AN1597"/>
    <property type="match status" value="1"/>
</dbReference>
<evidence type="ECO:0008006" key="3">
    <source>
        <dbReference type="Google" id="ProtNLM"/>
    </source>
</evidence>
<dbReference type="AlphaFoldDB" id="A0A964E094"/>
<proteinExistence type="predicted"/>
<organism evidence="1 2">
    <name type="scientific">Acidisoma silvae</name>
    <dbReference type="NCBI Taxonomy" id="2802396"/>
    <lineage>
        <taxon>Bacteria</taxon>
        <taxon>Pseudomonadati</taxon>
        <taxon>Pseudomonadota</taxon>
        <taxon>Alphaproteobacteria</taxon>
        <taxon>Acetobacterales</taxon>
        <taxon>Acidocellaceae</taxon>
        <taxon>Acidisoma</taxon>
    </lineage>
</organism>
<dbReference type="GO" id="GO:0016491">
    <property type="term" value="F:oxidoreductase activity"/>
    <property type="evidence" value="ECO:0007669"/>
    <property type="project" value="InterPro"/>
</dbReference>
<accession>A0A964E094</accession>
<dbReference type="EMBL" id="JAESVB010000009">
    <property type="protein sequence ID" value="MCB8876917.1"/>
    <property type="molecule type" value="Genomic_DNA"/>
</dbReference>